<dbReference type="Gene3D" id="3.40.50.150">
    <property type="entry name" value="Vaccinia Virus protein VP39"/>
    <property type="match status" value="1"/>
</dbReference>
<evidence type="ECO:0000259" key="1">
    <source>
        <dbReference type="Pfam" id="PF06634"/>
    </source>
</evidence>
<dbReference type="Proteomes" id="UP000094793">
    <property type="component" value="Chromosome"/>
</dbReference>
<dbReference type="SUPFAM" id="SSF53335">
    <property type="entry name" value="S-adenosyl-L-methionine-dependent methyltransferases"/>
    <property type="match status" value="1"/>
</dbReference>
<gene>
    <name evidence="2" type="ORF">BLSMQ_0290</name>
</gene>
<sequence>MSTGVEKRKLIEVSIPLEAINEQAAREKSIRHGHPSTLHLWWARRPLAAARCVLFAQLVDDPSSNVDQYRAEAAEHGIDDAEVDTWVESRVESERERLHRILTELADWDNLNDEVLWDEARKEILASTGGNPPPIVDPFAGGGAIPLEAQRLGLEAHASDLNPVAVLINRAMIEIPPKFVGMSPVHPNAEANTLGWSGAQGLAEDVRRYGEWMRDEAEKRIGDLYPKATFEDGTEAPVIAWIWARTVTCPNPACGIEMPLVRSWWLGKKKGKEAYVVPEVVNGEVEFSIGHDTAQAPTKETDGTWDGKRGGHCVSCLTAVSSGYVKEQGHNGAIGATLMAVVAQGQRRRLYLPPTQEHVDVSKVSRPGNVPNQKLAYDPKNVWVPQYGLTRFSDLFTNRQLTALTTFSDLVGEARDKVVTDVRDDRDAEAYADAVATYLGMGVSRLSDIANSLCRWESSKSQVRNLFGRQAIPMVWDFAEAPPFGKAAGSFEVSLGSLAKVLERIEVKAPAGVAVQQDASSRTYSGMVLSTDPPYYDNIGYSDLSDFFYVWLRRSIRQVHPDLFGSMLVPKDDELVANPYRHDGRAGAQKFFEDGFRDVFAHARESALEDFPITVYYAFKQADTSEAGTASTGWETLLEGMVRNRWQVTGTWPMRSELTNRMLASGTNALASSIVLSLRPRKDNAGVIDKRQFRDELLGELPDKLREMQQGTIAPVDLAQAAIGPGMAVYSKYDRVLEADGSSVTVRQALQLINTVIDEVLDEQEGDFDSYTRWCVKWFAQFGFNTAAYGTAETLASATNTSLRGLVRTGAVESTGGKVRLLGPEDFEDSYRPEKDNVVMLWEIAIRTATALDRNGVVDAGRILSGAADRIDVGAVKELAFLGFKLAEKRKDSATARLFNALATSWPEVTAAMESAEKSDSIGTQGTLDLEGELD</sequence>
<dbReference type="OrthoDB" id="3197274at2"/>
<accession>A0A1D7VZX0</accession>
<dbReference type="Pfam" id="PF06634">
    <property type="entry name" value="DUF1156"/>
    <property type="match status" value="1"/>
</dbReference>
<dbReference type="RefSeq" id="WP_069599266.1">
    <property type="nucleotide sequence ID" value="NZ_CP017150.1"/>
</dbReference>
<dbReference type="AlphaFoldDB" id="A0A1D7VZX0"/>
<dbReference type="InterPro" id="IPR009537">
    <property type="entry name" value="DUF1156"/>
</dbReference>
<dbReference type="InterPro" id="IPR029063">
    <property type="entry name" value="SAM-dependent_MTases_sf"/>
</dbReference>
<dbReference type="GO" id="GO:0032259">
    <property type="term" value="P:methylation"/>
    <property type="evidence" value="ECO:0007669"/>
    <property type="project" value="UniProtKB-KW"/>
</dbReference>
<dbReference type="EMBL" id="CP017150">
    <property type="protein sequence ID" value="AOP52008.1"/>
    <property type="molecule type" value="Genomic_DNA"/>
</dbReference>
<keyword evidence="2" id="KW-0489">Methyltransferase</keyword>
<protein>
    <submittedName>
        <fullName evidence="2">Adenine-specific DNA methylase containing a Zn-ribbon</fullName>
    </submittedName>
</protein>
<proteinExistence type="predicted"/>
<keyword evidence="2" id="KW-0808">Transferase</keyword>
<feature type="domain" description="DUF1156" evidence="1">
    <location>
        <begin position="15"/>
        <end position="70"/>
    </location>
</feature>
<evidence type="ECO:0000313" key="3">
    <source>
        <dbReference type="Proteomes" id="UP000094793"/>
    </source>
</evidence>
<dbReference type="KEGG" id="blin:BLSMQ_0290"/>
<name>A0A1D7VZX0_BREAU</name>
<evidence type="ECO:0000313" key="2">
    <source>
        <dbReference type="EMBL" id="AOP52008.1"/>
    </source>
</evidence>
<dbReference type="PATRIC" id="fig|1703.10.peg.304"/>
<organism evidence="2 3">
    <name type="scientific">Brevibacterium aurantiacum</name>
    <dbReference type="NCBI Taxonomy" id="273384"/>
    <lineage>
        <taxon>Bacteria</taxon>
        <taxon>Bacillati</taxon>
        <taxon>Actinomycetota</taxon>
        <taxon>Actinomycetes</taxon>
        <taxon>Micrococcales</taxon>
        <taxon>Brevibacteriaceae</taxon>
        <taxon>Brevibacterium</taxon>
    </lineage>
</organism>
<dbReference type="GO" id="GO:0008168">
    <property type="term" value="F:methyltransferase activity"/>
    <property type="evidence" value="ECO:0007669"/>
    <property type="project" value="UniProtKB-KW"/>
</dbReference>
<reference evidence="3" key="1">
    <citation type="submission" date="2016-09" db="EMBL/GenBank/DDBJ databases">
        <title>Complete Genome Sequence of Brevibacterium linens SMQ-1335.</title>
        <authorList>
            <person name="de Melo A.G."/>
            <person name="Labrie S.J."/>
            <person name="Dumaresq J."/>
            <person name="Roberts R.J."/>
            <person name="Tremblay D.M."/>
            <person name="Moineau S."/>
        </authorList>
    </citation>
    <scope>NUCLEOTIDE SEQUENCE [LARGE SCALE GENOMIC DNA]</scope>
    <source>
        <strain evidence="3">SMQ-1335</strain>
    </source>
</reference>